<gene>
    <name evidence="1" type="ORF">HMPREF2137_03620</name>
</gene>
<dbReference type="EMBL" id="JRNN01000035">
    <property type="protein sequence ID" value="KGF35791.1"/>
    <property type="molecule type" value="Genomic_DNA"/>
</dbReference>
<protein>
    <submittedName>
        <fullName evidence="1">Uncharacterized protein</fullName>
    </submittedName>
</protein>
<proteinExistence type="predicted"/>
<dbReference type="Proteomes" id="UP000029556">
    <property type="component" value="Unassembled WGS sequence"/>
</dbReference>
<comment type="caution">
    <text evidence="1">The sequence shown here is derived from an EMBL/GenBank/DDBJ whole genome shotgun (WGS) entry which is preliminary data.</text>
</comment>
<reference evidence="1 2" key="1">
    <citation type="submission" date="2014-07" db="EMBL/GenBank/DDBJ databases">
        <authorList>
            <person name="McCorrison J."/>
            <person name="Sanka R."/>
            <person name="Torralba M."/>
            <person name="Gillis M."/>
            <person name="Haft D.H."/>
            <person name="Methe B."/>
            <person name="Sutton G."/>
            <person name="Nelson K.E."/>
        </authorList>
    </citation>
    <scope>NUCLEOTIDE SEQUENCE [LARGE SCALE GENOMIC DNA]</scope>
    <source>
        <strain evidence="1 2">DNF00853</strain>
    </source>
</reference>
<dbReference type="OrthoDB" id="9898794at2"/>
<name>A0A095ZN65_9BACT</name>
<dbReference type="AlphaFoldDB" id="A0A095ZN65"/>
<evidence type="ECO:0000313" key="2">
    <source>
        <dbReference type="Proteomes" id="UP000029556"/>
    </source>
</evidence>
<organism evidence="1 2">
    <name type="scientific">Hoylesella buccalis DNF00853</name>
    <dbReference type="NCBI Taxonomy" id="1401074"/>
    <lineage>
        <taxon>Bacteria</taxon>
        <taxon>Pseudomonadati</taxon>
        <taxon>Bacteroidota</taxon>
        <taxon>Bacteroidia</taxon>
        <taxon>Bacteroidales</taxon>
        <taxon>Prevotellaceae</taxon>
        <taxon>Hoylesella</taxon>
    </lineage>
</organism>
<accession>A0A095ZN65</accession>
<dbReference type="Gene3D" id="1.10.10.60">
    <property type="entry name" value="Homeodomain-like"/>
    <property type="match status" value="1"/>
</dbReference>
<sequence>MALTYLVGATKIIVKMTKTEKLVIELYKKKTPITKIVAATGTSVAKVYSILSERNIPLHSGKKAYRRTIAFDAETEKLLQKANPANISAWVCEQIKENHQ</sequence>
<evidence type="ECO:0000313" key="1">
    <source>
        <dbReference type="EMBL" id="KGF35791.1"/>
    </source>
</evidence>